<dbReference type="Pfam" id="PF10248">
    <property type="entry name" value="Mlf1IP"/>
    <property type="match status" value="1"/>
</dbReference>
<comment type="similarity">
    <text evidence="2">Belongs to the MLF family.</text>
</comment>
<keyword evidence="7" id="KW-1185">Reference proteome</keyword>
<comment type="subcellular location">
    <subcellularLocation>
        <location evidence="1">Cytoplasm</location>
    </subcellularLocation>
</comment>
<name>A0A8T1Y6I0_9BRAS</name>
<proteinExistence type="inferred from homology"/>
<feature type="region of interest" description="Disordered" evidence="5">
    <location>
        <begin position="1"/>
        <end position="32"/>
    </location>
</feature>
<keyword evidence="3" id="KW-0963">Cytoplasm</keyword>
<gene>
    <name evidence="6" type="ORF">ISN45_Aa07g018960</name>
</gene>
<evidence type="ECO:0000256" key="1">
    <source>
        <dbReference type="ARBA" id="ARBA00004496"/>
    </source>
</evidence>
<dbReference type="InterPro" id="IPR019376">
    <property type="entry name" value="Myeloid_leukemia_factor"/>
</dbReference>
<comment type="caution">
    <text evidence="6">The sequence shown here is derived from an EMBL/GenBank/DDBJ whole genome shotgun (WGS) entry which is preliminary data.</text>
</comment>
<feature type="region of interest" description="Disordered" evidence="5">
    <location>
        <begin position="284"/>
        <end position="335"/>
    </location>
</feature>
<organism evidence="6 7">
    <name type="scientific">Arabidopsis thaliana x Arabidopsis arenosa</name>
    <dbReference type="NCBI Taxonomy" id="1240361"/>
    <lineage>
        <taxon>Eukaryota</taxon>
        <taxon>Viridiplantae</taxon>
        <taxon>Streptophyta</taxon>
        <taxon>Embryophyta</taxon>
        <taxon>Tracheophyta</taxon>
        <taxon>Spermatophyta</taxon>
        <taxon>Magnoliopsida</taxon>
        <taxon>eudicotyledons</taxon>
        <taxon>Gunneridae</taxon>
        <taxon>Pentapetalae</taxon>
        <taxon>rosids</taxon>
        <taxon>malvids</taxon>
        <taxon>Brassicales</taxon>
        <taxon>Brassicaceae</taxon>
        <taxon>Camelineae</taxon>
        <taxon>Arabidopsis</taxon>
    </lineage>
</organism>
<dbReference type="PANTHER" id="PTHR13105">
    <property type="entry name" value="MYELOID LEUKEMIA FACTOR"/>
    <property type="match status" value="1"/>
</dbReference>
<accession>A0A8T1Y6I0</accession>
<sequence>MQGGGRDPFGGGFGGPFGGFGGGPFGGFGGGSFGGPQNLMANFFGGRDPFDDPFFTQPFGGGMFQSNFFGPSMNPFAEMRRLPPNFIENNQPPGPSRSRGPVIEEIESDDEKEGEGDKVKNGRLGKHGRSSSEVEAEVARVEERRNRQMQNMNVNAERRNPQMQNMNVNAMVNNGQWQPQTGSYSFQSSTVTYGGQNGNYYTSSKTRRTGSDGLTLEESREANTATREAAHRISRGLHNKGHTVARKLNSDGRVDTTQTLHNLNEDELANFEQSWNGNARRQMQLPSRSGSFGSGLVNREQPMLLPSTDPSPSHARAESSRRPKAAMNVRGPGRN</sequence>
<dbReference type="AlphaFoldDB" id="A0A8T1Y6I0"/>
<dbReference type="EMBL" id="JAEFBK010000012">
    <property type="protein sequence ID" value="KAG7541851.1"/>
    <property type="molecule type" value="Genomic_DNA"/>
</dbReference>
<evidence type="ECO:0000256" key="3">
    <source>
        <dbReference type="ARBA" id="ARBA00022490"/>
    </source>
</evidence>
<feature type="region of interest" description="Disordered" evidence="5">
    <location>
        <begin position="202"/>
        <end position="222"/>
    </location>
</feature>
<dbReference type="Proteomes" id="UP000694240">
    <property type="component" value="Chromosome 12"/>
</dbReference>
<evidence type="ECO:0000256" key="5">
    <source>
        <dbReference type="SAM" id="MobiDB-lite"/>
    </source>
</evidence>
<evidence type="ECO:0000256" key="2">
    <source>
        <dbReference type="ARBA" id="ARBA00008332"/>
    </source>
</evidence>
<feature type="region of interest" description="Disordered" evidence="5">
    <location>
        <begin position="106"/>
        <end position="140"/>
    </location>
</feature>
<evidence type="ECO:0000313" key="6">
    <source>
        <dbReference type="EMBL" id="KAG7541851.1"/>
    </source>
</evidence>
<keyword evidence="4" id="KW-0597">Phosphoprotein</keyword>
<evidence type="ECO:0000313" key="7">
    <source>
        <dbReference type="Proteomes" id="UP000694240"/>
    </source>
</evidence>
<protein>
    <submittedName>
        <fullName evidence="6">Myeloid leukemia factor</fullName>
    </submittedName>
</protein>
<evidence type="ECO:0000256" key="4">
    <source>
        <dbReference type="ARBA" id="ARBA00022553"/>
    </source>
</evidence>
<dbReference type="GO" id="GO:0005737">
    <property type="term" value="C:cytoplasm"/>
    <property type="evidence" value="ECO:0007669"/>
    <property type="project" value="UniProtKB-SubCell"/>
</dbReference>
<reference evidence="6 7" key="1">
    <citation type="submission" date="2020-12" db="EMBL/GenBank/DDBJ databases">
        <title>Concerted genomic and epigenomic changes stabilize Arabidopsis allopolyploids.</title>
        <authorList>
            <person name="Chen Z."/>
        </authorList>
    </citation>
    <scope>NUCLEOTIDE SEQUENCE [LARGE SCALE GENOMIC DNA]</scope>
    <source>
        <strain evidence="6">Allo738</strain>
        <tissue evidence="6">Leaf</tissue>
    </source>
</reference>